<evidence type="ECO:0000256" key="2">
    <source>
        <dbReference type="ARBA" id="ARBA00023125"/>
    </source>
</evidence>
<dbReference type="InterPro" id="IPR036388">
    <property type="entry name" value="WH-like_DNA-bd_sf"/>
</dbReference>
<dbReference type="InterPro" id="IPR011663">
    <property type="entry name" value="UTRA"/>
</dbReference>
<dbReference type="Gene3D" id="1.10.10.10">
    <property type="entry name" value="Winged helix-like DNA-binding domain superfamily/Winged helix DNA-binding domain"/>
    <property type="match status" value="1"/>
</dbReference>
<evidence type="ECO:0000259" key="4">
    <source>
        <dbReference type="PROSITE" id="PS50949"/>
    </source>
</evidence>
<dbReference type="GO" id="GO:0003700">
    <property type="term" value="F:DNA-binding transcription factor activity"/>
    <property type="evidence" value="ECO:0007669"/>
    <property type="project" value="InterPro"/>
</dbReference>
<evidence type="ECO:0000256" key="3">
    <source>
        <dbReference type="ARBA" id="ARBA00023163"/>
    </source>
</evidence>
<evidence type="ECO:0000256" key="1">
    <source>
        <dbReference type="ARBA" id="ARBA00023015"/>
    </source>
</evidence>
<sequence>MLLRGFVLRNLVFDVNQWGINFQAGKEPHLYERRVGPAALPIYVQVSEVLIREIASGRLTDGQRLPPERQLAATHQVTVRTLRKSLTILEQKGLLERVQGSGNYVRSNPEAQSTYSMFRIELLSGGGLPTARFLDISEREKPGDLPEFGSSTHGTRMRRLRCLNKVPVAVEEIWLDGDSGTVLPALASDSLYRYYQVKLGFWITRAEDYVSISRTPDWAPVEFGKAPGAMTGYIERLGWEQKPHPVEYSRTWFDTDIARYVQRLK</sequence>
<keyword evidence="1" id="KW-0805">Transcription regulation</keyword>
<dbReference type="EMBL" id="OCTN01000012">
    <property type="protein sequence ID" value="SOH95530.1"/>
    <property type="molecule type" value="Genomic_DNA"/>
</dbReference>
<dbReference type="GO" id="GO:0003677">
    <property type="term" value="F:DNA binding"/>
    <property type="evidence" value="ECO:0007669"/>
    <property type="project" value="UniProtKB-KW"/>
</dbReference>
<feature type="domain" description="HTH gntR-type" evidence="4">
    <location>
        <begin position="40"/>
        <end position="108"/>
    </location>
</feature>
<dbReference type="Pfam" id="PF00392">
    <property type="entry name" value="GntR"/>
    <property type="match status" value="1"/>
</dbReference>
<gene>
    <name evidence="5" type="ORF">SAMN06273572_11223</name>
</gene>
<keyword evidence="2" id="KW-0238">DNA-binding</keyword>
<proteinExistence type="predicted"/>
<evidence type="ECO:0000313" key="6">
    <source>
        <dbReference type="Proteomes" id="UP000220034"/>
    </source>
</evidence>
<dbReference type="InterPro" id="IPR050679">
    <property type="entry name" value="Bact_HTH_transcr_reg"/>
</dbReference>
<dbReference type="SUPFAM" id="SSF64288">
    <property type="entry name" value="Chorismate lyase-like"/>
    <property type="match status" value="1"/>
</dbReference>
<dbReference type="SUPFAM" id="SSF46785">
    <property type="entry name" value="Winged helix' DNA-binding domain"/>
    <property type="match status" value="1"/>
</dbReference>
<dbReference type="SMART" id="SM00345">
    <property type="entry name" value="HTH_GNTR"/>
    <property type="match status" value="1"/>
</dbReference>
<dbReference type="CDD" id="cd07377">
    <property type="entry name" value="WHTH_GntR"/>
    <property type="match status" value="1"/>
</dbReference>
<dbReference type="InterPro" id="IPR036390">
    <property type="entry name" value="WH_DNA-bd_sf"/>
</dbReference>
<dbReference type="PANTHER" id="PTHR44846:SF1">
    <property type="entry name" value="MANNOSYL-D-GLYCERATE TRANSPORT_METABOLISM SYSTEM REPRESSOR MNGR-RELATED"/>
    <property type="match status" value="1"/>
</dbReference>
<dbReference type="InterPro" id="IPR028978">
    <property type="entry name" value="Chorismate_lyase_/UTRA_dom_sf"/>
</dbReference>
<dbReference type="GO" id="GO:0045892">
    <property type="term" value="P:negative regulation of DNA-templated transcription"/>
    <property type="evidence" value="ECO:0007669"/>
    <property type="project" value="TreeGrafter"/>
</dbReference>
<accession>A0A2C9CWE3</accession>
<organism evidence="5 6">
    <name type="scientific">Pontivivens marinum</name>
    <dbReference type="NCBI Taxonomy" id="1690039"/>
    <lineage>
        <taxon>Bacteria</taxon>
        <taxon>Pseudomonadati</taxon>
        <taxon>Pseudomonadota</taxon>
        <taxon>Alphaproteobacteria</taxon>
        <taxon>Rhodobacterales</taxon>
        <taxon>Paracoccaceae</taxon>
        <taxon>Pontivivens</taxon>
    </lineage>
</organism>
<dbReference type="InterPro" id="IPR000524">
    <property type="entry name" value="Tscrpt_reg_HTH_GntR"/>
</dbReference>
<keyword evidence="6" id="KW-1185">Reference proteome</keyword>
<name>A0A2C9CWE3_9RHOB</name>
<evidence type="ECO:0000313" key="5">
    <source>
        <dbReference type="EMBL" id="SOH95530.1"/>
    </source>
</evidence>
<dbReference type="AlphaFoldDB" id="A0A2C9CWE3"/>
<dbReference type="PROSITE" id="PS50949">
    <property type="entry name" value="HTH_GNTR"/>
    <property type="match status" value="1"/>
</dbReference>
<dbReference type="Gene3D" id="3.40.1410.10">
    <property type="entry name" value="Chorismate lyase-like"/>
    <property type="match status" value="1"/>
</dbReference>
<dbReference type="OrthoDB" id="9794015at2"/>
<dbReference type="PANTHER" id="PTHR44846">
    <property type="entry name" value="MANNOSYL-D-GLYCERATE TRANSPORT/METABOLISM SYSTEM REPRESSOR MNGR-RELATED"/>
    <property type="match status" value="1"/>
</dbReference>
<dbReference type="SMART" id="SM00866">
    <property type="entry name" value="UTRA"/>
    <property type="match status" value="1"/>
</dbReference>
<protein>
    <submittedName>
        <fullName evidence="5">GntR family transcriptional regulator</fullName>
    </submittedName>
</protein>
<dbReference type="Proteomes" id="UP000220034">
    <property type="component" value="Unassembled WGS sequence"/>
</dbReference>
<reference evidence="6" key="1">
    <citation type="submission" date="2017-09" db="EMBL/GenBank/DDBJ databases">
        <authorList>
            <person name="Varghese N."/>
            <person name="Submissions S."/>
        </authorList>
    </citation>
    <scope>NUCLEOTIDE SEQUENCE [LARGE SCALE GENOMIC DNA]</scope>
    <source>
        <strain evidence="6">C7</strain>
    </source>
</reference>
<keyword evidence="3" id="KW-0804">Transcription</keyword>
<dbReference type="Pfam" id="PF07702">
    <property type="entry name" value="UTRA"/>
    <property type="match status" value="1"/>
</dbReference>